<evidence type="ECO:0000313" key="3">
    <source>
        <dbReference type="Proteomes" id="UP000298860"/>
    </source>
</evidence>
<reference evidence="3" key="1">
    <citation type="submission" date="2019-04" db="EMBL/GenBank/DDBJ databases">
        <title>Draft genome sequence of Pseudonocardiaceae bacterium SL3-2-4.</title>
        <authorList>
            <person name="Ningsih F."/>
            <person name="Yokota A."/>
            <person name="Sakai Y."/>
            <person name="Nanatani K."/>
            <person name="Yabe S."/>
            <person name="Oetari A."/>
            <person name="Sjamsuridzal W."/>
        </authorList>
    </citation>
    <scope>NUCLEOTIDE SEQUENCE [LARGE SCALE GENOMIC DNA]</scope>
    <source>
        <strain evidence="3">SL3-2-4</strain>
    </source>
</reference>
<accession>A0A4D4J2B1</accession>
<sequence length="89" mass="9673">MEVPQEMSAEAPSESEAEQSEGRTASGAPRSSTPLPTAPCSVVWSKGHPFVLEGTHGRARWVGVDDRGRPQRLTGADLQRRGWTSTRSR</sequence>
<dbReference type="EMBL" id="BJFL01000001">
    <property type="protein sequence ID" value="GDY28656.1"/>
    <property type="molecule type" value="Genomic_DNA"/>
</dbReference>
<organism evidence="2 3">
    <name type="scientific">Gandjariella thermophila</name>
    <dbReference type="NCBI Taxonomy" id="1931992"/>
    <lineage>
        <taxon>Bacteria</taxon>
        <taxon>Bacillati</taxon>
        <taxon>Actinomycetota</taxon>
        <taxon>Actinomycetes</taxon>
        <taxon>Pseudonocardiales</taxon>
        <taxon>Pseudonocardiaceae</taxon>
        <taxon>Gandjariella</taxon>
    </lineage>
</organism>
<comment type="caution">
    <text evidence="2">The sequence shown here is derived from an EMBL/GenBank/DDBJ whole genome shotgun (WGS) entry which is preliminary data.</text>
</comment>
<feature type="compositionally biased region" description="Low complexity" evidence="1">
    <location>
        <begin position="1"/>
        <end position="12"/>
    </location>
</feature>
<feature type="region of interest" description="Disordered" evidence="1">
    <location>
        <begin position="1"/>
        <end position="41"/>
    </location>
</feature>
<name>A0A4D4J2B1_9PSEU</name>
<proteinExistence type="predicted"/>
<dbReference type="Proteomes" id="UP000298860">
    <property type="component" value="Unassembled WGS sequence"/>
</dbReference>
<protein>
    <submittedName>
        <fullName evidence="2">Uncharacterized protein</fullName>
    </submittedName>
</protein>
<evidence type="ECO:0000313" key="2">
    <source>
        <dbReference type="EMBL" id="GDY28656.1"/>
    </source>
</evidence>
<keyword evidence="3" id="KW-1185">Reference proteome</keyword>
<feature type="region of interest" description="Disordered" evidence="1">
    <location>
        <begin position="62"/>
        <end position="89"/>
    </location>
</feature>
<dbReference type="AlphaFoldDB" id="A0A4D4J2B1"/>
<gene>
    <name evidence="2" type="ORF">GTS_02890</name>
</gene>
<evidence type="ECO:0000256" key="1">
    <source>
        <dbReference type="SAM" id="MobiDB-lite"/>
    </source>
</evidence>